<name>A0A7C5M031_9PROT</name>
<feature type="compositionally biased region" description="Polar residues" evidence="5">
    <location>
        <begin position="1002"/>
        <end position="1016"/>
    </location>
</feature>
<dbReference type="SMART" id="SM00490">
    <property type="entry name" value="HELICc"/>
    <property type="match status" value="1"/>
</dbReference>
<feature type="region of interest" description="Disordered" evidence="5">
    <location>
        <begin position="944"/>
        <end position="1037"/>
    </location>
</feature>
<dbReference type="InterPro" id="IPR055206">
    <property type="entry name" value="DEXQc_SUV3"/>
</dbReference>
<dbReference type="Pfam" id="PF00271">
    <property type="entry name" value="Helicase_C"/>
    <property type="match status" value="1"/>
</dbReference>
<keyword evidence="4" id="KW-0067">ATP-binding</keyword>
<dbReference type="GO" id="GO:0005524">
    <property type="term" value="F:ATP binding"/>
    <property type="evidence" value="ECO:0007669"/>
    <property type="project" value="UniProtKB-KW"/>
</dbReference>
<evidence type="ECO:0000313" key="7">
    <source>
        <dbReference type="EMBL" id="HHL42311.1"/>
    </source>
</evidence>
<dbReference type="GO" id="GO:0016787">
    <property type="term" value="F:hydrolase activity"/>
    <property type="evidence" value="ECO:0007669"/>
    <property type="project" value="UniProtKB-KW"/>
</dbReference>
<evidence type="ECO:0000256" key="4">
    <source>
        <dbReference type="ARBA" id="ARBA00022840"/>
    </source>
</evidence>
<evidence type="ECO:0000256" key="3">
    <source>
        <dbReference type="ARBA" id="ARBA00022806"/>
    </source>
</evidence>
<dbReference type="PANTHER" id="PTHR12131:SF1">
    <property type="entry name" value="ATP-DEPENDENT RNA HELICASE SUPV3L1, MITOCHONDRIAL-RELATED"/>
    <property type="match status" value="1"/>
</dbReference>
<keyword evidence="1" id="KW-0547">Nucleotide-binding</keyword>
<dbReference type="PANTHER" id="PTHR12131">
    <property type="entry name" value="ATP-DEPENDENT RNA AND DNA HELICASE"/>
    <property type="match status" value="1"/>
</dbReference>
<feature type="domain" description="Helicase C-terminal" evidence="6">
    <location>
        <begin position="158"/>
        <end position="311"/>
    </location>
</feature>
<keyword evidence="2" id="KW-0378">Hydrolase</keyword>
<comment type="caution">
    <text evidence="7">The sequence shown here is derived from an EMBL/GenBank/DDBJ whole genome shotgun (WGS) entry which is preliminary data.</text>
</comment>
<dbReference type="GO" id="GO:0004386">
    <property type="term" value="F:helicase activity"/>
    <property type="evidence" value="ECO:0007669"/>
    <property type="project" value="UniProtKB-KW"/>
</dbReference>
<dbReference type="AlphaFoldDB" id="A0A7C5M031"/>
<feature type="region of interest" description="Disordered" evidence="5">
    <location>
        <begin position="840"/>
        <end position="861"/>
    </location>
</feature>
<feature type="compositionally biased region" description="Basic and acidic residues" evidence="5">
    <location>
        <begin position="1028"/>
        <end position="1037"/>
    </location>
</feature>
<dbReference type="Pfam" id="PF22527">
    <property type="entry name" value="DEXQc_Suv3"/>
    <property type="match status" value="1"/>
</dbReference>
<evidence type="ECO:0000256" key="2">
    <source>
        <dbReference type="ARBA" id="ARBA00022801"/>
    </source>
</evidence>
<dbReference type="PROSITE" id="PS51194">
    <property type="entry name" value="HELICASE_CTER"/>
    <property type="match status" value="1"/>
</dbReference>
<dbReference type="SUPFAM" id="SSF52540">
    <property type="entry name" value="P-loop containing nucleoside triphosphate hydrolases"/>
    <property type="match status" value="2"/>
</dbReference>
<dbReference type="EMBL" id="DRMJ01000082">
    <property type="protein sequence ID" value="HHL42311.1"/>
    <property type="molecule type" value="Genomic_DNA"/>
</dbReference>
<sequence>MNFPAQITAVLGATNTGKTHYALERMLARTTAVIGLPLRLLAREIYDKAVKIKGKSACALITGEEKIIPPHAQYFICTLEAMPMEDICAGKFACVVIDEIQLMNHPERGHVFTDRVIRARGTEETLLLGAQTARPLVEALVPNARYHSRERFSVLKYTGHAKITRLPKRTIIVAFNANDVYSHAELIRRHYGGAAVIMGGLSPRTRNAQAKLYQSGEVNYLIATDAIGMGLNLDADHVAFAALRKFDGERRRYLHAHEIGQIAGRAGRFRTNGSFGTTGRSLPLDEDIALRIENHEYEPLYGANWRNTALDFHSAHALLDSLAKPAPSPKLRRTAPVLDELVFERLIKFHDFTQVLHTPQAVKRVWDLCQLPDFRNLGVEAHSRLVDELYTHMNSQGGGIHDAYFEAAIARLNHTEGNIDILSARLAAIRTWAYIANKPDWLISKKNWVEPTRKVEEALSDALHTKLMQRFVDKRTSALIKGMRRKTDMEIEIKPDGVVSAEGHVIGQLNGLDFKVDDSQNQLEDKTLRAAAELALAPEIDKRLIEIAGADHGQFSLNSRGEFLWGQDAVARLAVGTSLLAPDVELIGGALGSSVLCDQAAGRIRDYLRTEIADKFEQVLAVKSFIDDPTSFKGAKPLLRVLYENAGIIRRNPYRDLIRETDNAARGYIYNLGGRITKYFVYMEGLMKPGASRLASLIFAYAWDKDGGGNATPFLPKDGPSSIPNQEQFTETVLNRCGFSRYGPRIIRMDILENLLRMIWHARDEKRYGRGRFRISQHMMSVLGCNYEDMREVLMRLEYQPFDYELTPEEFAEEDKYYSGKKLNPNRHPELAKKIKVLEEPPTETSAEPPEEPTPPVAAQSTQAETIPPHKKGMSAMGQPVRQVHKKRRPIVLADYYPPPEYDEYGNAITPTHIELWRLNNRKRHNRNPQDGNRQSAYKKGTGFAYQAGPKNKPYTTRSSSPSMATPTKKRAKPMSKQDKIARYANITSKLKSPVDAKGPQPKTSKSGKNDTSTPADDSPFAALAALKFDKDKKSKD</sequence>
<feature type="compositionally biased region" description="Polar residues" evidence="5">
    <location>
        <begin position="954"/>
        <end position="966"/>
    </location>
</feature>
<dbReference type="InterPro" id="IPR050699">
    <property type="entry name" value="RNA-DNA_Helicase"/>
</dbReference>
<dbReference type="InterPro" id="IPR027417">
    <property type="entry name" value="P-loop_NTPase"/>
</dbReference>
<dbReference type="Gene3D" id="3.40.50.300">
    <property type="entry name" value="P-loop containing nucleotide triphosphate hydrolases"/>
    <property type="match status" value="2"/>
</dbReference>
<reference evidence="7" key="1">
    <citation type="journal article" date="2020" name="mSystems">
        <title>Genome- and Community-Level Interaction Insights into Carbon Utilization and Element Cycling Functions of Hydrothermarchaeota in Hydrothermal Sediment.</title>
        <authorList>
            <person name="Zhou Z."/>
            <person name="Liu Y."/>
            <person name="Xu W."/>
            <person name="Pan J."/>
            <person name="Luo Z.H."/>
            <person name="Li M."/>
        </authorList>
    </citation>
    <scope>NUCLEOTIDE SEQUENCE [LARGE SCALE GENOMIC DNA]</scope>
    <source>
        <strain evidence="7">HyVt-485</strain>
    </source>
</reference>
<proteinExistence type="predicted"/>
<dbReference type="Proteomes" id="UP000885830">
    <property type="component" value="Unassembled WGS sequence"/>
</dbReference>
<keyword evidence="3 7" id="KW-0347">Helicase</keyword>
<evidence type="ECO:0000256" key="1">
    <source>
        <dbReference type="ARBA" id="ARBA00022741"/>
    </source>
</evidence>
<evidence type="ECO:0000259" key="6">
    <source>
        <dbReference type="PROSITE" id="PS51194"/>
    </source>
</evidence>
<evidence type="ECO:0000256" key="5">
    <source>
        <dbReference type="SAM" id="MobiDB-lite"/>
    </source>
</evidence>
<gene>
    <name evidence="7" type="ORF">ENJ42_01725</name>
</gene>
<dbReference type="InterPro" id="IPR001650">
    <property type="entry name" value="Helicase_C-like"/>
</dbReference>
<organism evidence="7">
    <name type="scientific">Hellea balneolensis</name>
    <dbReference type="NCBI Taxonomy" id="287478"/>
    <lineage>
        <taxon>Bacteria</taxon>
        <taxon>Pseudomonadati</taxon>
        <taxon>Pseudomonadota</taxon>
        <taxon>Alphaproteobacteria</taxon>
        <taxon>Maricaulales</taxon>
        <taxon>Robiginitomaculaceae</taxon>
        <taxon>Hellea</taxon>
    </lineage>
</organism>
<accession>A0A7C5M031</accession>
<protein>
    <submittedName>
        <fullName evidence="7">ATP-dependent DNA helicase</fullName>
    </submittedName>
</protein>